<gene>
    <name evidence="4" type="ORF">O7A05_06460</name>
</gene>
<feature type="domain" description="Histidine kinase" evidence="3">
    <location>
        <begin position="55"/>
        <end position="123"/>
    </location>
</feature>
<evidence type="ECO:0000259" key="3">
    <source>
        <dbReference type="PROSITE" id="PS50109"/>
    </source>
</evidence>
<evidence type="ECO:0000313" key="4">
    <source>
        <dbReference type="EMBL" id="MEI9401822.1"/>
    </source>
</evidence>
<dbReference type="PANTHER" id="PTHR43065">
    <property type="entry name" value="SENSOR HISTIDINE KINASE"/>
    <property type="match status" value="1"/>
</dbReference>
<keyword evidence="4" id="KW-0067">ATP-binding</keyword>
<organism evidence="4 5">
    <name type="scientific">Mesorhizobium argentiipisi</name>
    <dbReference type="NCBI Taxonomy" id="3015175"/>
    <lineage>
        <taxon>Bacteria</taxon>
        <taxon>Pseudomonadati</taxon>
        <taxon>Pseudomonadota</taxon>
        <taxon>Alphaproteobacteria</taxon>
        <taxon>Hyphomicrobiales</taxon>
        <taxon>Phyllobacteriaceae</taxon>
        <taxon>Mesorhizobium</taxon>
    </lineage>
</organism>
<evidence type="ECO:0000256" key="1">
    <source>
        <dbReference type="ARBA" id="ARBA00000085"/>
    </source>
</evidence>
<keyword evidence="4" id="KW-0547">Nucleotide-binding</keyword>
<dbReference type="SUPFAM" id="SSF55874">
    <property type="entry name" value="ATPase domain of HSP90 chaperone/DNA topoisomerase II/histidine kinase"/>
    <property type="match status" value="1"/>
</dbReference>
<dbReference type="GO" id="GO:0005524">
    <property type="term" value="F:ATP binding"/>
    <property type="evidence" value="ECO:0007669"/>
    <property type="project" value="UniProtKB-KW"/>
</dbReference>
<proteinExistence type="predicted"/>
<dbReference type="InterPro" id="IPR036890">
    <property type="entry name" value="HATPase_C_sf"/>
</dbReference>
<comment type="caution">
    <text evidence="4">The sequence shown here is derived from an EMBL/GenBank/DDBJ whole genome shotgun (WGS) entry which is preliminary data.</text>
</comment>
<protein>
    <recommendedName>
        <fullName evidence="2">histidine kinase</fullName>
        <ecNumber evidence="2">2.7.13.3</ecNumber>
    </recommendedName>
</protein>
<dbReference type="Pfam" id="PF02518">
    <property type="entry name" value="HATPase_c"/>
    <property type="match status" value="1"/>
</dbReference>
<dbReference type="InterPro" id="IPR003594">
    <property type="entry name" value="HATPase_dom"/>
</dbReference>
<reference evidence="4 5" key="1">
    <citation type="submission" date="2022-12" db="EMBL/GenBank/DDBJ databases">
        <authorList>
            <person name="Muema E."/>
        </authorList>
    </citation>
    <scope>NUCLEOTIDE SEQUENCE [LARGE SCALE GENOMIC DNA]</scope>
    <source>
        <strain evidence="5">1330</strain>
    </source>
</reference>
<dbReference type="Proteomes" id="UP001366503">
    <property type="component" value="Unassembled WGS sequence"/>
</dbReference>
<comment type="catalytic activity">
    <reaction evidence="1">
        <text>ATP + protein L-histidine = ADP + protein N-phospho-L-histidine.</text>
        <dbReference type="EC" id="2.7.13.3"/>
    </reaction>
</comment>
<keyword evidence="5" id="KW-1185">Reference proteome</keyword>
<evidence type="ECO:0000313" key="5">
    <source>
        <dbReference type="Proteomes" id="UP001366503"/>
    </source>
</evidence>
<dbReference type="PROSITE" id="PS50109">
    <property type="entry name" value="HIS_KIN"/>
    <property type="match status" value="1"/>
</dbReference>
<accession>A0ABU8K883</accession>
<evidence type="ECO:0000256" key="2">
    <source>
        <dbReference type="ARBA" id="ARBA00012438"/>
    </source>
</evidence>
<dbReference type="PRINTS" id="PR00344">
    <property type="entry name" value="BCTRLSENSOR"/>
</dbReference>
<name>A0ABU8K883_9HYPH</name>
<dbReference type="InterPro" id="IPR005467">
    <property type="entry name" value="His_kinase_dom"/>
</dbReference>
<dbReference type="EMBL" id="JAPYKO010000003">
    <property type="protein sequence ID" value="MEI9401822.1"/>
    <property type="molecule type" value="Genomic_DNA"/>
</dbReference>
<dbReference type="EC" id="2.7.13.3" evidence="2"/>
<dbReference type="Gene3D" id="3.30.565.10">
    <property type="entry name" value="Histidine kinase-like ATPase, C-terminal domain"/>
    <property type="match status" value="1"/>
</dbReference>
<sequence>MDRELRGAQKIWNWQQAGSATVERFRPRSICEIAIRDSSGRRRWPAVQPGDRPTSIGDSGCGITEELEAQVVEPFFSANPAAKGAGLGLPMVKASVDQWGGHIDVQSAVGRGMTMSIYVPSQVADLAGSKDRLRKRLAGPSCGGEINRGNIEIVSAAPFAIFTSSGKRHPLCD</sequence>
<dbReference type="InterPro" id="IPR004358">
    <property type="entry name" value="Sig_transdc_His_kin-like_C"/>
</dbReference>